<name>A0A6J7GQW8_9ZZZZ</name>
<proteinExistence type="predicted"/>
<protein>
    <submittedName>
        <fullName evidence="1">Unannotated protein</fullName>
    </submittedName>
</protein>
<evidence type="ECO:0000313" key="1">
    <source>
        <dbReference type="EMBL" id="CAB4905789.1"/>
    </source>
</evidence>
<organism evidence="1">
    <name type="scientific">freshwater metagenome</name>
    <dbReference type="NCBI Taxonomy" id="449393"/>
    <lineage>
        <taxon>unclassified sequences</taxon>
        <taxon>metagenomes</taxon>
        <taxon>ecological metagenomes</taxon>
    </lineage>
</organism>
<gene>
    <name evidence="1" type="ORF">UFOPK3472_02717</name>
</gene>
<dbReference type="AlphaFoldDB" id="A0A6J7GQW8"/>
<reference evidence="1" key="1">
    <citation type="submission" date="2020-05" db="EMBL/GenBank/DDBJ databases">
        <authorList>
            <person name="Chiriac C."/>
            <person name="Salcher M."/>
            <person name="Ghai R."/>
            <person name="Kavagutti S V."/>
        </authorList>
    </citation>
    <scope>NUCLEOTIDE SEQUENCE</scope>
</reference>
<accession>A0A6J7GQW8</accession>
<sequence length="163" mass="15558">MPVKVMGRPGNSARRMASADAMNAVWVAMSAAVYVRPANCRAPVASPATALDAAFDEKTLKGSGAPAVIAACVTAAPAAGDTAPGAAVSAAPAAAAASGVSISATVGMSGSIGSTAVCSPSAASFRVRSATSAAGSGMVPIRSAHWSDIVLPWSSAAAATAAA</sequence>
<dbReference type="EMBL" id="CAFBLX010000219">
    <property type="protein sequence ID" value="CAB4905789.1"/>
    <property type="molecule type" value="Genomic_DNA"/>
</dbReference>